<dbReference type="GO" id="GO:0042626">
    <property type="term" value="F:ATPase-coupled transmembrane transporter activity"/>
    <property type="evidence" value="ECO:0007669"/>
    <property type="project" value="TreeGrafter"/>
</dbReference>
<organism evidence="7 8">
    <name type="scientific">Linnemannia gamsii</name>
    <dbReference type="NCBI Taxonomy" id="64522"/>
    <lineage>
        <taxon>Eukaryota</taxon>
        <taxon>Fungi</taxon>
        <taxon>Fungi incertae sedis</taxon>
        <taxon>Mucoromycota</taxon>
        <taxon>Mortierellomycotina</taxon>
        <taxon>Mortierellomycetes</taxon>
        <taxon>Mortierellales</taxon>
        <taxon>Mortierellaceae</taxon>
        <taxon>Linnemannia</taxon>
    </lineage>
</organism>
<feature type="compositionally biased region" description="Low complexity" evidence="5">
    <location>
        <begin position="11"/>
        <end position="32"/>
    </location>
</feature>
<feature type="domain" description="ABC transporter" evidence="6">
    <location>
        <begin position="44"/>
        <end position="84"/>
    </location>
</feature>
<keyword evidence="8" id="KW-1185">Reference proteome</keyword>
<dbReference type="Proteomes" id="UP000823405">
    <property type="component" value="Unassembled WGS sequence"/>
</dbReference>
<evidence type="ECO:0000256" key="1">
    <source>
        <dbReference type="ARBA" id="ARBA00004141"/>
    </source>
</evidence>
<gene>
    <name evidence="7" type="primary">YOR1</name>
    <name evidence="7" type="ORF">BGZ97_009351</name>
</gene>
<comment type="similarity">
    <text evidence="2">Belongs to the ABC transporter superfamily. ABCC family. Conjugate transporter (TC 3.A.1.208) subfamily.</text>
</comment>
<dbReference type="InterPro" id="IPR050173">
    <property type="entry name" value="ABC_transporter_C-like"/>
</dbReference>
<dbReference type="SUPFAM" id="SSF52540">
    <property type="entry name" value="P-loop containing nucleoside triphosphate hydrolases"/>
    <property type="match status" value="1"/>
</dbReference>
<keyword evidence="3" id="KW-0547">Nucleotide-binding</keyword>
<reference evidence="7" key="1">
    <citation type="journal article" date="2020" name="Fungal Divers.">
        <title>Resolving the Mortierellaceae phylogeny through synthesis of multi-gene phylogenetics and phylogenomics.</title>
        <authorList>
            <person name="Vandepol N."/>
            <person name="Liber J."/>
            <person name="Desiro A."/>
            <person name="Na H."/>
            <person name="Kennedy M."/>
            <person name="Barry K."/>
            <person name="Grigoriev I.V."/>
            <person name="Miller A.N."/>
            <person name="O'Donnell K."/>
            <person name="Stajich J.E."/>
            <person name="Bonito G."/>
        </authorList>
    </citation>
    <scope>NUCLEOTIDE SEQUENCE</scope>
    <source>
        <strain evidence="7">NVP60</strain>
    </source>
</reference>
<dbReference type="EMBL" id="JAAAIN010004475">
    <property type="protein sequence ID" value="KAG0280795.1"/>
    <property type="molecule type" value="Genomic_DNA"/>
</dbReference>
<keyword evidence="4 7" id="KW-0067">ATP-binding</keyword>
<feature type="region of interest" description="Disordered" evidence="5">
    <location>
        <begin position="1"/>
        <end position="41"/>
    </location>
</feature>
<dbReference type="InterPro" id="IPR027417">
    <property type="entry name" value="P-loop_NTPase"/>
</dbReference>
<feature type="non-terminal residue" evidence="7">
    <location>
        <position position="1"/>
    </location>
</feature>
<accession>A0A9P6QR46</accession>
<evidence type="ECO:0000256" key="2">
    <source>
        <dbReference type="ARBA" id="ARBA00009726"/>
    </source>
</evidence>
<proteinExistence type="inferred from homology"/>
<protein>
    <submittedName>
        <fullName evidence="7">ATP-binding cassette transporter yor1</fullName>
    </submittedName>
</protein>
<dbReference type="InterPro" id="IPR003439">
    <property type="entry name" value="ABC_transporter-like_ATP-bd"/>
</dbReference>
<dbReference type="GO" id="GO:0016887">
    <property type="term" value="F:ATP hydrolysis activity"/>
    <property type="evidence" value="ECO:0007669"/>
    <property type="project" value="InterPro"/>
</dbReference>
<evidence type="ECO:0000313" key="7">
    <source>
        <dbReference type="EMBL" id="KAG0280795.1"/>
    </source>
</evidence>
<dbReference type="PANTHER" id="PTHR24223:SF456">
    <property type="entry name" value="MULTIDRUG RESISTANCE-ASSOCIATED PROTEIN LETHAL(2)03659"/>
    <property type="match status" value="1"/>
</dbReference>
<comment type="subcellular location">
    <subcellularLocation>
        <location evidence="1">Membrane</location>
        <topology evidence="1">Multi-pass membrane protein</topology>
    </subcellularLocation>
</comment>
<dbReference type="Gene3D" id="3.40.50.300">
    <property type="entry name" value="P-loop containing nucleotide triphosphate hydrolases"/>
    <property type="match status" value="1"/>
</dbReference>
<comment type="caution">
    <text evidence="7">The sequence shown here is derived from an EMBL/GenBank/DDBJ whole genome shotgun (WGS) entry which is preliminary data.</text>
</comment>
<evidence type="ECO:0000256" key="3">
    <source>
        <dbReference type="ARBA" id="ARBA00022741"/>
    </source>
</evidence>
<dbReference type="OrthoDB" id="6500128at2759"/>
<dbReference type="AlphaFoldDB" id="A0A9P6QR46"/>
<dbReference type="GO" id="GO:0016020">
    <property type="term" value="C:membrane"/>
    <property type="evidence" value="ECO:0007669"/>
    <property type="project" value="UniProtKB-SubCell"/>
</dbReference>
<evidence type="ECO:0000259" key="6">
    <source>
        <dbReference type="Pfam" id="PF00005"/>
    </source>
</evidence>
<sequence>ADDLLSVPSEAGPSTGGSKSPSPSIKPASDSANPNGIIDSSKITLDTPVKENGSNFSQGQRQLIALARALVRQSKIIVMDEATASVDFETDLKIQLTIREEMADATIVTIAHRIRTIADFDRVLVMNAGEVVEFDRPYRLMRQEDSLFRSMCERSSEFEALLAIAEEKENRDRSAGRLVDV</sequence>
<name>A0A9P6QR46_9FUNG</name>
<evidence type="ECO:0000256" key="5">
    <source>
        <dbReference type="SAM" id="MobiDB-lite"/>
    </source>
</evidence>
<dbReference type="Pfam" id="PF00005">
    <property type="entry name" value="ABC_tran"/>
    <property type="match status" value="1"/>
</dbReference>
<evidence type="ECO:0000256" key="4">
    <source>
        <dbReference type="ARBA" id="ARBA00022840"/>
    </source>
</evidence>
<dbReference type="PANTHER" id="PTHR24223">
    <property type="entry name" value="ATP-BINDING CASSETTE SUB-FAMILY C"/>
    <property type="match status" value="1"/>
</dbReference>
<evidence type="ECO:0000313" key="8">
    <source>
        <dbReference type="Proteomes" id="UP000823405"/>
    </source>
</evidence>
<dbReference type="GO" id="GO:0005524">
    <property type="term" value="F:ATP binding"/>
    <property type="evidence" value="ECO:0007669"/>
    <property type="project" value="UniProtKB-KW"/>
</dbReference>